<feature type="compositionally biased region" description="Low complexity" evidence="1">
    <location>
        <begin position="163"/>
        <end position="190"/>
    </location>
</feature>
<dbReference type="AlphaFoldDB" id="A0A4Y7Q6X7"/>
<name>A0A4Y7Q6X7_9AGAM</name>
<feature type="compositionally biased region" description="Low complexity" evidence="1">
    <location>
        <begin position="78"/>
        <end position="94"/>
    </location>
</feature>
<organism evidence="2 3">
    <name type="scientific">Rickenella mellea</name>
    <dbReference type="NCBI Taxonomy" id="50990"/>
    <lineage>
        <taxon>Eukaryota</taxon>
        <taxon>Fungi</taxon>
        <taxon>Dikarya</taxon>
        <taxon>Basidiomycota</taxon>
        <taxon>Agaricomycotina</taxon>
        <taxon>Agaricomycetes</taxon>
        <taxon>Hymenochaetales</taxon>
        <taxon>Rickenellaceae</taxon>
        <taxon>Rickenella</taxon>
    </lineage>
</organism>
<proteinExistence type="predicted"/>
<dbReference type="VEuPathDB" id="FungiDB:BD410DRAFT_787210"/>
<dbReference type="Proteomes" id="UP000294933">
    <property type="component" value="Unassembled WGS sequence"/>
</dbReference>
<dbReference type="OrthoDB" id="3270629at2759"/>
<evidence type="ECO:0000256" key="1">
    <source>
        <dbReference type="SAM" id="MobiDB-lite"/>
    </source>
</evidence>
<feature type="compositionally biased region" description="Low complexity" evidence="1">
    <location>
        <begin position="206"/>
        <end position="218"/>
    </location>
</feature>
<feature type="compositionally biased region" description="Low complexity" evidence="1">
    <location>
        <begin position="107"/>
        <end position="121"/>
    </location>
</feature>
<evidence type="ECO:0000313" key="2">
    <source>
        <dbReference type="EMBL" id="TDL23397.1"/>
    </source>
</evidence>
<feature type="region of interest" description="Disordered" evidence="1">
    <location>
        <begin position="1"/>
        <end position="233"/>
    </location>
</feature>
<feature type="compositionally biased region" description="Polar residues" evidence="1">
    <location>
        <begin position="49"/>
        <end position="63"/>
    </location>
</feature>
<sequence length="233" mass="23109">MATPFGADDSSEARPLTLPGSSARPGKEAIFRAREAAYALANAPPGTPSGATPSLTSGQSIDPTQPPQAHASGPLQISTTTSYGSSSTPSATSSGKPGRRRQSEAPSRSSAGIAGVGAASGLPNTWAVEPEIIIQHRDGGTVQEIPPPYVDRSAGGSGGAGTSGAPSRPGPNVLRPQTGQSTLSTTQSMSEIDRESSRWSQGTLLGASGVPGPSGVAPGDPPIVHGAAGQSEP</sequence>
<reference evidence="2 3" key="1">
    <citation type="submission" date="2018-06" db="EMBL/GenBank/DDBJ databases">
        <title>A transcriptomic atlas of mushroom development highlights an independent origin of complex multicellularity.</title>
        <authorList>
            <consortium name="DOE Joint Genome Institute"/>
            <person name="Krizsan K."/>
            <person name="Almasi E."/>
            <person name="Merenyi Z."/>
            <person name="Sahu N."/>
            <person name="Viragh M."/>
            <person name="Koszo T."/>
            <person name="Mondo S."/>
            <person name="Kiss B."/>
            <person name="Balint B."/>
            <person name="Kues U."/>
            <person name="Barry K."/>
            <person name="Hegedus J.C."/>
            <person name="Henrissat B."/>
            <person name="Johnson J."/>
            <person name="Lipzen A."/>
            <person name="Ohm R."/>
            <person name="Nagy I."/>
            <person name="Pangilinan J."/>
            <person name="Yan J."/>
            <person name="Xiong Y."/>
            <person name="Grigoriev I.V."/>
            <person name="Hibbett D.S."/>
            <person name="Nagy L.G."/>
        </authorList>
    </citation>
    <scope>NUCLEOTIDE SEQUENCE [LARGE SCALE GENOMIC DNA]</scope>
    <source>
        <strain evidence="2 3">SZMC22713</strain>
    </source>
</reference>
<protein>
    <submittedName>
        <fullName evidence="2">Uncharacterized protein</fullName>
    </submittedName>
</protein>
<dbReference type="EMBL" id="ML170170">
    <property type="protein sequence ID" value="TDL23397.1"/>
    <property type="molecule type" value="Genomic_DNA"/>
</dbReference>
<accession>A0A4Y7Q6X7</accession>
<gene>
    <name evidence="2" type="ORF">BD410DRAFT_787210</name>
</gene>
<keyword evidence="3" id="KW-1185">Reference proteome</keyword>
<evidence type="ECO:0000313" key="3">
    <source>
        <dbReference type="Proteomes" id="UP000294933"/>
    </source>
</evidence>
<feature type="compositionally biased region" description="Basic and acidic residues" evidence="1">
    <location>
        <begin position="25"/>
        <end position="35"/>
    </location>
</feature>